<dbReference type="PANTHER" id="PTHR11430:SF1">
    <property type="entry name" value="EPIDIDYMAL-SPECIFIC LIPOCALIN-8"/>
    <property type="match status" value="1"/>
</dbReference>
<keyword evidence="3" id="KW-0732">Signal</keyword>
<accession>A0A8B7R9U6</accession>
<evidence type="ECO:0000256" key="2">
    <source>
        <dbReference type="RuleBase" id="RU003695"/>
    </source>
</evidence>
<evidence type="ECO:0000313" key="6">
    <source>
        <dbReference type="RefSeq" id="XP_019497819.1"/>
    </source>
</evidence>
<dbReference type="Proteomes" id="UP000694851">
    <property type="component" value="Unplaced"/>
</dbReference>
<dbReference type="SUPFAM" id="SSF50814">
    <property type="entry name" value="Lipocalins"/>
    <property type="match status" value="1"/>
</dbReference>
<dbReference type="Gene3D" id="2.40.128.20">
    <property type="match status" value="1"/>
</dbReference>
<protein>
    <submittedName>
        <fullName evidence="6">Epididymal-specific lipocalin-8</fullName>
    </submittedName>
</protein>
<dbReference type="CTD" id="138307"/>
<feature type="chain" id="PRO_5034594167" evidence="3">
    <location>
        <begin position="22"/>
        <end position="194"/>
    </location>
</feature>
<gene>
    <name evidence="6" type="primary">LCN8</name>
</gene>
<dbReference type="CDD" id="cd19421">
    <property type="entry name" value="lipocalin_5_8-like"/>
    <property type="match status" value="1"/>
</dbReference>
<dbReference type="InterPro" id="IPR022272">
    <property type="entry name" value="Lipocalin_CS"/>
</dbReference>
<dbReference type="PROSITE" id="PS00213">
    <property type="entry name" value="LIPOCALIN"/>
    <property type="match status" value="1"/>
</dbReference>
<dbReference type="KEGG" id="hai:109382633"/>
<organism evidence="5 6">
    <name type="scientific">Hipposideros armiger</name>
    <name type="common">Great Himalayan leaf-nosed bat</name>
    <dbReference type="NCBI Taxonomy" id="186990"/>
    <lineage>
        <taxon>Eukaryota</taxon>
        <taxon>Metazoa</taxon>
        <taxon>Chordata</taxon>
        <taxon>Craniata</taxon>
        <taxon>Vertebrata</taxon>
        <taxon>Euteleostomi</taxon>
        <taxon>Mammalia</taxon>
        <taxon>Eutheria</taxon>
        <taxon>Laurasiatheria</taxon>
        <taxon>Chiroptera</taxon>
        <taxon>Yinpterochiroptera</taxon>
        <taxon>Rhinolophoidea</taxon>
        <taxon>Hipposideridae</taxon>
        <taxon>Hipposideros</taxon>
    </lineage>
</organism>
<evidence type="ECO:0000256" key="3">
    <source>
        <dbReference type="SAM" id="SignalP"/>
    </source>
</evidence>
<reference evidence="6" key="1">
    <citation type="submission" date="2025-08" db="UniProtKB">
        <authorList>
            <consortium name="RefSeq"/>
        </authorList>
    </citation>
    <scope>IDENTIFICATION</scope>
    <source>
        <tissue evidence="6">Muscle</tissue>
    </source>
</reference>
<dbReference type="Pfam" id="PF00061">
    <property type="entry name" value="Lipocalin"/>
    <property type="match status" value="1"/>
</dbReference>
<keyword evidence="5" id="KW-1185">Reference proteome</keyword>
<name>A0A8B7R9U6_HIPAR</name>
<proteinExistence type="inferred from homology"/>
<dbReference type="InterPro" id="IPR002345">
    <property type="entry name" value="Lipocalin"/>
</dbReference>
<sequence>MEARLLSAILGVVLVQVQTAARDLDLQKITGFWREVGVASNQNLALKTPKRLEALFLTWSGDQLTVKAAYSSSGSCDTENIVGSETDISGKFVFPGNREIHVIDTDYEHYAILRLSLHWQGKDFHVLKYFTRSLEDEDGPGFWRFRELTADTGLYMVARHGRCAKLLKEVSLRPVCAEPHLASRPDRGPGSSRS</sequence>
<dbReference type="PANTHER" id="PTHR11430">
    <property type="entry name" value="LIPOCALIN"/>
    <property type="match status" value="1"/>
</dbReference>
<dbReference type="GeneID" id="109382633"/>
<feature type="domain" description="Lipocalin/cytosolic fatty-acid binding" evidence="4">
    <location>
        <begin position="31"/>
        <end position="136"/>
    </location>
</feature>
<evidence type="ECO:0000313" key="5">
    <source>
        <dbReference type="Proteomes" id="UP000694851"/>
    </source>
</evidence>
<dbReference type="OrthoDB" id="9627583at2759"/>
<dbReference type="AlphaFoldDB" id="A0A8B7R9U6"/>
<feature type="signal peptide" evidence="3">
    <location>
        <begin position="1"/>
        <end position="21"/>
    </location>
</feature>
<dbReference type="RefSeq" id="XP_019497819.1">
    <property type="nucleotide sequence ID" value="XM_019642274.1"/>
</dbReference>
<comment type="similarity">
    <text evidence="1 2">Belongs to the calycin superfamily. Lipocalin family.</text>
</comment>
<dbReference type="InterPro" id="IPR012674">
    <property type="entry name" value="Calycin"/>
</dbReference>
<evidence type="ECO:0000256" key="1">
    <source>
        <dbReference type="ARBA" id="ARBA00006889"/>
    </source>
</evidence>
<dbReference type="GO" id="GO:0036094">
    <property type="term" value="F:small molecule binding"/>
    <property type="evidence" value="ECO:0007669"/>
    <property type="project" value="InterPro"/>
</dbReference>
<evidence type="ECO:0000259" key="4">
    <source>
        <dbReference type="Pfam" id="PF00061"/>
    </source>
</evidence>
<dbReference type="InterPro" id="IPR000566">
    <property type="entry name" value="Lipocln_cytosolic_FA-bd_dom"/>
</dbReference>